<reference evidence="2 3" key="1">
    <citation type="journal article" date="2016" name="Genome Announc.">
        <title>Draft Genome Sequence of Paenibacillus amylolyticus Heshi-A3, Isolated from Fermented Rice Bran in a Japanese Fermented Seafood Dish.</title>
        <authorList>
            <person name="Akuzawa S."/>
            <person name="Nagaoka J."/>
            <person name="Kanekatsu M."/>
            <person name="Kubota E."/>
            <person name="Ohtake R."/>
            <person name="Suzuki T."/>
            <person name="Kanesaki Y."/>
        </authorList>
    </citation>
    <scope>NUCLEOTIDE SEQUENCE [LARGE SCALE GENOMIC DNA]</scope>
    <source>
        <strain evidence="2 3">Heshi-A3</strain>
    </source>
</reference>
<name>A0A124DYY5_PAEAM</name>
<dbReference type="EMBL" id="BCNV01000011">
    <property type="protein sequence ID" value="GAS85668.1"/>
    <property type="molecule type" value="Genomic_DNA"/>
</dbReference>
<evidence type="ECO:0000313" key="2">
    <source>
        <dbReference type="EMBL" id="GAS85668.1"/>
    </source>
</evidence>
<feature type="transmembrane region" description="Helical" evidence="1">
    <location>
        <begin position="9"/>
        <end position="30"/>
    </location>
</feature>
<comment type="caution">
    <text evidence="2">The sequence shown here is derived from an EMBL/GenBank/DDBJ whole genome shotgun (WGS) entry which is preliminary data.</text>
</comment>
<reference evidence="3" key="2">
    <citation type="submission" date="2016-01" db="EMBL/GenBank/DDBJ databases">
        <title>Draft Genome Sequence of Paenibacillus amylolyticus Heshi-A3 that Was Isolated from Fermented Rice Bran with Aging Salted Mackerel, Which Was Named Heshiko as Traditional Fermented Seafood in Japan.</title>
        <authorList>
            <person name="Akuzawa S."/>
            <person name="Nakagawa J."/>
            <person name="Kanekatsu T."/>
            <person name="Kubota E."/>
            <person name="Ohtake R."/>
            <person name="Suzuki T."/>
            <person name="Kanesaki Y."/>
        </authorList>
    </citation>
    <scope>NUCLEOTIDE SEQUENCE [LARGE SCALE GENOMIC DNA]</scope>
    <source>
        <strain evidence="3">Heshi-A3</strain>
    </source>
</reference>
<accession>A0A124DYY5</accession>
<gene>
    <name evidence="2" type="ORF">PAHA3_5802</name>
</gene>
<keyword evidence="1" id="KW-1133">Transmembrane helix</keyword>
<dbReference type="Proteomes" id="UP000069697">
    <property type="component" value="Unassembled WGS sequence"/>
</dbReference>
<organism evidence="2 3">
    <name type="scientific">Paenibacillus amylolyticus</name>
    <dbReference type="NCBI Taxonomy" id="1451"/>
    <lineage>
        <taxon>Bacteria</taxon>
        <taxon>Bacillati</taxon>
        <taxon>Bacillota</taxon>
        <taxon>Bacilli</taxon>
        <taxon>Bacillales</taxon>
        <taxon>Paenibacillaceae</taxon>
        <taxon>Paenibacillus</taxon>
    </lineage>
</organism>
<evidence type="ECO:0000256" key="1">
    <source>
        <dbReference type="SAM" id="Phobius"/>
    </source>
</evidence>
<feature type="transmembrane region" description="Helical" evidence="1">
    <location>
        <begin position="36"/>
        <end position="56"/>
    </location>
</feature>
<dbReference type="AlphaFoldDB" id="A0A124DYY5"/>
<keyword evidence="1" id="KW-0472">Membrane</keyword>
<protein>
    <submittedName>
        <fullName evidence="2">Copper resistance protein D</fullName>
    </submittedName>
</protein>
<proteinExistence type="predicted"/>
<keyword evidence="1" id="KW-0812">Transmembrane</keyword>
<sequence length="65" mass="7685">MIRRILDNLYVQHVLFGLIFATVLYVWFPLPFPPNTFWMIVIAWPLIVALWFYAFINGTIPGMNL</sequence>
<evidence type="ECO:0000313" key="3">
    <source>
        <dbReference type="Proteomes" id="UP000069697"/>
    </source>
</evidence>